<name>A0A102L1A3_9BURK</name>
<dbReference type="Gene3D" id="1.10.10.2120">
    <property type="match status" value="1"/>
</dbReference>
<dbReference type="PANTHER" id="PTHR34180">
    <property type="entry name" value="PEPTIDASE C45"/>
    <property type="match status" value="1"/>
</dbReference>
<dbReference type="RefSeq" id="WP_059635189.1">
    <property type="nucleotide sequence ID" value="NZ_LOTK01000016.1"/>
</dbReference>
<evidence type="ECO:0000259" key="1">
    <source>
        <dbReference type="Pfam" id="PF03417"/>
    </source>
</evidence>
<dbReference type="InterPro" id="IPR029055">
    <property type="entry name" value="Ntn_hydrolases_N"/>
</dbReference>
<dbReference type="EMBL" id="LOTN01000044">
    <property type="protein sequence ID" value="KUZ86991.1"/>
    <property type="molecule type" value="Genomic_DNA"/>
</dbReference>
<dbReference type="InterPro" id="IPR047794">
    <property type="entry name" value="C45_proenzyme-like"/>
</dbReference>
<evidence type="ECO:0000313" key="2">
    <source>
        <dbReference type="EMBL" id="KUZ86991.1"/>
    </source>
</evidence>
<reference evidence="2 3" key="1">
    <citation type="submission" date="2015-11" db="EMBL/GenBank/DDBJ databases">
        <title>Expanding the genomic diversity of Burkholderia species for the development of highly accurate diagnostics.</title>
        <authorList>
            <person name="Sahl J."/>
            <person name="Keim P."/>
            <person name="Wagner D."/>
        </authorList>
    </citation>
    <scope>NUCLEOTIDE SEQUENCE [LARGE SCALE GENOMIC DNA]</scope>
    <source>
        <strain evidence="2 3">RF32-BP4</strain>
    </source>
</reference>
<dbReference type="Pfam" id="PF03417">
    <property type="entry name" value="AAT"/>
    <property type="match status" value="1"/>
</dbReference>
<proteinExistence type="predicted"/>
<organism evidence="2 3">
    <name type="scientific">Burkholderia ubonensis</name>
    <dbReference type="NCBI Taxonomy" id="101571"/>
    <lineage>
        <taxon>Bacteria</taxon>
        <taxon>Pseudomonadati</taxon>
        <taxon>Pseudomonadota</taxon>
        <taxon>Betaproteobacteria</taxon>
        <taxon>Burkholderiales</taxon>
        <taxon>Burkholderiaceae</taxon>
        <taxon>Burkholderia</taxon>
        <taxon>Burkholderia cepacia complex</taxon>
    </lineage>
</organism>
<dbReference type="InterPro" id="IPR005079">
    <property type="entry name" value="Peptidase_C45_hydrolase"/>
</dbReference>
<dbReference type="NCBIfam" id="NF040521">
    <property type="entry name" value="C45_proenzyme"/>
    <property type="match status" value="1"/>
</dbReference>
<comment type="caution">
    <text evidence="2">The sequence shown here is derived from an EMBL/GenBank/DDBJ whole genome shotgun (WGS) entry which is preliminary data.</text>
</comment>
<accession>A0A102L1A3</accession>
<dbReference type="SUPFAM" id="SSF56235">
    <property type="entry name" value="N-terminal nucleophile aminohydrolases (Ntn hydrolases)"/>
    <property type="match status" value="1"/>
</dbReference>
<dbReference type="InterPro" id="IPR047801">
    <property type="entry name" value="Peptidase_C45"/>
</dbReference>
<protein>
    <submittedName>
        <fullName evidence="2">Peptidase C45</fullName>
    </submittedName>
</protein>
<dbReference type="PANTHER" id="PTHR34180:SF1">
    <property type="entry name" value="BETA-ALANYL-DOPAMINE_CARCININE HYDROLASE"/>
    <property type="match status" value="1"/>
</dbReference>
<dbReference type="AlphaFoldDB" id="A0A102L1A3"/>
<evidence type="ECO:0000313" key="3">
    <source>
        <dbReference type="Proteomes" id="UP000065521"/>
    </source>
</evidence>
<feature type="domain" description="Peptidase C45 hydrolase" evidence="1">
    <location>
        <begin position="144"/>
        <end position="300"/>
    </location>
</feature>
<dbReference type="Proteomes" id="UP000065521">
    <property type="component" value="Unassembled WGS sequence"/>
</dbReference>
<dbReference type="Gene3D" id="3.60.60.10">
    <property type="entry name" value="Penicillin V Acylase, Chain A"/>
    <property type="match status" value="1"/>
</dbReference>
<sequence>MSVQPAFVEPAACAPHDDAPFAIDADVEPARRVRLAGSRREIGRRHGAALRDAIGRFLTDRIARLAPLVTHARLRELAPLVASHARVIERALPDLAEEVHGLAEGAGITLEDAYLLQLRRELAGFRRIPARGDCTTFARHANGQAVVAQTIDLNGDMAGELSVLEIAPDAGGAPVALVSFTGLLGYLGINGHGVAIGLNLVLGGEWRPGIPGYLTIRHLLDTCASVDECVDTLRRLPRASSRALTIADARRVVTVETLPDDLVVIEGVEHAHTNHFLHPAFAAGDALNPFARTSSLRRLDACRAGLARLPDDADAAACLALLGEPPIEVAPTGDVRRECTVASVAMFPARRALHVRGRTDDSNRLPNPVLTGEPR</sequence>
<gene>
    <name evidence="2" type="ORF">WI38_00710</name>
</gene>